<keyword evidence="7" id="KW-0449">Lipoprotein</keyword>
<dbReference type="OrthoDB" id="1013972at2"/>
<keyword evidence="4" id="KW-0472">Membrane</keyword>
<dbReference type="STRING" id="596327.PORUE0001_0553"/>
<dbReference type="AlphaFoldDB" id="C2MDI7"/>
<name>C2MDI7_9PORP</name>
<evidence type="ECO:0000256" key="4">
    <source>
        <dbReference type="ARBA" id="ARBA00023136"/>
    </source>
</evidence>
<comment type="similarity">
    <text evidence="2">Belongs to the bacteroidetes fimbrillin superfamily. FimB/Mfa2 family.</text>
</comment>
<evidence type="ECO:0008006" key="10">
    <source>
        <dbReference type="Google" id="ProtNLM"/>
    </source>
</evidence>
<proteinExistence type="inferred from homology"/>
<dbReference type="Proteomes" id="UP000003303">
    <property type="component" value="Unassembled WGS sequence"/>
</dbReference>
<evidence type="ECO:0000256" key="3">
    <source>
        <dbReference type="ARBA" id="ARBA00022729"/>
    </source>
</evidence>
<comment type="caution">
    <text evidence="8">The sequence shown here is derived from an EMBL/GenBank/DDBJ whole genome shotgun (WGS) entry which is preliminary data.</text>
</comment>
<reference evidence="8 9" key="1">
    <citation type="submission" date="2009-04" db="EMBL/GenBank/DDBJ databases">
        <authorList>
            <person name="Sebastian Y."/>
            <person name="Madupu R."/>
            <person name="Durkin A.S."/>
            <person name="Torralba M."/>
            <person name="Methe B."/>
            <person name="Sutton G.G."/>
            <person name="Strausberg R.L."/>
            <person name="Nelson K.E."/>
        </authorList>
    </citation>
    <scope>NUCLEOTIDE SEQUENCE [LARGE SCALE GENOMIC DNA]</scope>
    <source>
        <strain evidence="8 9">60-3</strain>
    </source>
</reference>
<dbReference type="eggNOG" id="ENOG503429A">
    <property type="taxonomic scope" value="Bacteria"/>
</dbReference>
<sequence length="315" mass="35567">MNIVQRWINKTAITAWTVSMIALLSGCIAEDLEDCPQPFELTVRAVDISNKDITSDGDVENVVLFTFDESGKRLDKILLNAKEIKARKPIHIEHYGPKSLTFVAWGNVTTADMARLESVQRIEDVQMPLQRADGFGQYPTDLFSGRLDREQVYGKLELGKPATVDIYRRTCQVNVTVLGYEQWLNRQGYKRQAFDPTNYAAAQILFGKSLDNYSIVDTYGGNPTTYRLTGSLDSSTGDYHIAPFRVYPPIESKPFQLDFYVGDNCLESFTKDSRGTLLLPEIGKMLNVLIDMRSGDISVQVVVTPWNVVHQFVIY</sequence>
<evidence type="ECO:0000256" key="6">
    <source>
        <dbReference type="ARBA" id="ARBA00023237"/>
    </source>
</evidence>
<evidence type="ECO:0000256" key="7">
    <source>
        <dbReference type="ARBA" id="ARBA00023288"/>
    </source>
</evidence>
<evidence type="ECO:0000256" key="1">
    <source>
        <dbReference type="ARBA" id="ARBA00004442"/>
    </source>
</evidence>
<evidence type="ECO:0000256" key="2">
    <source>
        <dbReference type="ARBA" id="ARBA00007248"/>
    </source>
</evidence>
<gene>
    <name evidence="8" type="ORF">PORUE0001_0553</name>
</gene>
<keyword evidence="6" id="KW-0998">Cell outer membrane</keyword>
<dbReference type="RefSeq" id="WP_007365902.1">
    <property type="nucleotide sequence ID" value="NZ_ACLR01000192.1"/>
</dbReference>
<dbReference type="Pfam" id="PF08842">
    <property type="entry name" value="Mfa2"/>
    <property type="match status" value="1"/>
</dbReference>
<keyword evidence="9" id="KW-1185">Reference proteome</keyword>
<keyword evidence="3" id="KW-0732">Signal</keyword>
<evidence type="ECO:0000256" key="5">
    <source>
        <dbReference type="ARBA" id="ARBA00023139"/>
    </source>
</evidence>
<organism evidence="8 9">
    <name type="scientific">Porphyromonas uenonis 60-3</name>
    <dbReference type="NCBI Taxonomy" id="596327"/>
    <lineage>
        <taxon>Bacteria</taxon>
        <taxon>Pseudomonadati</taxon>
        <taxon>Bacteroidota</taxon>
        <taxon>Bacteroidia</taxon>
        <taxon>Bacteroidales</taxon>
        <taxon>Porphyromonadaceae</taxon>
        <taxon>Porphyromonas</taxon>
    </lineage>
</organism>
<evidence type="ECO:0000313" key="9">
    <source>
        <dbReference type="Proteomes" id="UP000003303"/>
    </source>
</evidence>
<accession>C2MDI7</accession>
<comment type="subcellular location">
    <subcellularLocation>
        <location evidence="1">Cell outer membrane</location>
    </subcellularLocation>
</comment>
<dbReference type="Gene3D" id="2.60.40.2100">
    <property type="match status" value="1"/>
</dbReference>
<dbReference type="PROSITE" id="PS51257">
    <property type="entry name" value="PROKAR_LIPOPROTEIN"/>
    <property type="match status" value="1"/>
</dbReference>
<evidence type="ECO:0000313" key="8">
    <source>
        <dbReference type="EMBL" id="EEK16221.1"/>
    </source>
</evidence>
<dbReference type="GO" id="GO:0009279">
    <property type="term" value="C:cell outer membrane"/>
    <property type="evidence" value="ECO:0007669"/>
    <property type="project" value="UniProtKB-SubCell"/>
</dbReference>
<dbReference type="EMBL" id="ACLR01000192">
    <property type="protein sequence ID" value="EEK16221.1"/>
    <property type="molecule type" value="Genomic_DNA"/>
</dbReference>
<dbReference type="InterPro" id="IPR014941">
    <property type="entry name" value="FimB/Mfa2/Mfa3"/>
</dbReference>
<protein>
    <recommendedName>
        <fullName evidence="10">Major fimbrial subunit protein N-terminal domain-containing protein</fullName>
    </recommendedName>
</protein>
<keyword evidence="5" id="KW-0564">Palmitate</keyword>